<keyword evidence="4" id="KW-1185">Reference proteome</keyword>
<protein>
    <recommendedName>
        <fullName evidence="1">RNA-directed DNA polymerase</fullName>
        <ecNumber evidence="1">2.7.7.49</ecNumber>
    </recommendedName>
</protein>
<dbReference type="SUPFAM" id="SSF56672">
    <property type="entry name" value="DNA/RNA polymerases"/>
    <property type="match status" value="1"/>
</dbReference>
<accession>A0A0V1C665</accession>
<evidence type="ECO:0000313" key="4">
    <source>
        <dbReference type="Proteomes" id="UP000054653"/>
    </source>
</evidence>
<dbReference type="Pfam" id="PF00078">
    <property type="entry name" value="RVT_1"/>
    <property type="match status" value="1"/>
</dbReference>
<dbReference type="InterPro" id="IPR000477">
    <property type="entry name" value="RT_dom"/>
</dbReference>
<comment type="caution">
    <text evidence="3">The sequence shown here is derived from an EMBL/GenBank/DDBJ whole genome shotgun (WGS) entry which is preliminary data.</text>
</comment>
<dbReference type="InterPro" id="IPR051320">
    <property type="entry name" value="Viral_Replic_Matur_Polypro"/>
</dbReference>
<dbReference type="FunFam" id="3.30.70.270:FF:000020">
    <property type="entry name" value="Transposon Tf2-6 polyprotein-like Protein"/>
    <property type="match status" value="1"/>
</dbReference>
<dbReference type="AlphaFoldDB" id="A0A0V1C665"/>
<dbReference type="PROSITE" id="PS50878">
    <property type="entry name" value="RT_POL"/>
    <property type="match status" value="1"/>
</dbReference>
<dbReference type="InterPro" id="IPR043502">
    <property type="entry name" value="DNA/RNA_pol_sf"/>
</dbReference>
<name>A0A0V1C665_TRIBR</name>
<evidence type="ECO:0000256" key="1">
    <source>
        <dbReference type="ARBA" id="ARBA00012493"/>
    </source>
</evidence>
<dbReference type="InterPro" id="IPR043128">
    <property type="entry name" value="Rev_trsase/Diguanyl_cyclase"/>
</dbReference>
<dbReference type="PANTHER" id="PTHR33064:SF29">
    <property type="entry name" value="PEPTIDASE A2 DOMAIN-CONTAINING PROTEIN-RELATED"/>
    <property type="match status" value="1"/>
</dbReference>
<organism evidence="3 4">
    <name type="scientific">Trichinella britovi</name>
    <name type="common">Parasitic roundworm</name>
    <dbReference type="NCBI Taxonomy" id="45882"/>
    <lineage>
        <taxon>Eukaryota</taxon>
        <taxon>Metazoa</taxon>
        <taxon>Ecdysozoa</taxon>
        <taxon>Nematoda</taxon>
        <taxon>Enoplea</taxon>
        <taxon>Dorylaimia</taxon>
        <taxon>Trichinellida</taxon>
        <taxon>Trichinellidae</taxon>
        <taxon>Trichinella</taxon>
    </lineage>
</organism>
<dbReference type="InterPro" id="IPR041577">
    <property type="entry name" value="RT_RNaseH_2"/>
</dbReference>
<dbReference type="EMBL" id="JYDI01000496">
    <property type="protein sequence ID" value="KRY44720.1"/>
    <property type="molecule type" value="Genomic_DNA"/>
</dbReference>
<evidence type="ECO:0000313" key="3">
    <source>
        <dbReference type="EMBL" id="KRY44720.1"/>
    </source>
</evidence>
<dbReference type="PANTHER" id="PTHR33064">
    <property type="entry name" value="POL PROTEIN"/>
    <property type="match status" value="1"/>
</dbReference>
<sequence>MENALRGLTFKGYLVYLDDIIVYGRTEEEHLERLAKVLHSLQSVGLKIRPEKCQLMRRSVRYLSHVVTQHGIGTDPEKIAAVHRWPRPRCVKEVQQFMGLASYYRRFVKNFASIGGPLHKLTKKVQRWIWGPKQEAALTKLKSALSSPPILSHPHFDRPCLLDVDASEDALGAVLSQVNSQGLPVVVAYASRSLSQPEK</sequence>
<dbReference type="Gene3D" id="3.30.70.270">
    <property type="match status" value="2"/>
</dbReference>
<dbReference type="Pfam" id="PF17919">
    <property type="entry name" value="RT_RNaseH_2"/>
    <property type="match status" value="1"/>
</dbReference>
<dbReference type="STRING" id="45882.A0A0V1C665"/>
<dbReference type="EC" id="2.7.7.49" evidence="1"/>
<dbReference type="OMA" id="ENCAWIS"/>
<gene>
    <name evidence="3" type="primary">pol</name>
    <name evidence="3" type="ORF">T03_8760</name>
</gene>
<dbReference type="Proteomes" id="UP000054653">
    <property type="component" value="Unassembled WGS sequence"/>
</dbReference>
<dbReference type="OrthoDB" id="5862884at2759"/>
<proteinExistence type="predicted"/>
<dbReference type="GO" id="GO:0003964">
    <property type="term" value="F:RNA-directed DNA polymerase activity"/>
    <property type="evidence" value="ECO:0007669"/>
    <property type="project" value="UniProtKB-EC"/>
</dbReference>
<evidence type="ECO:0000259" key="2">
    <source>
        <dbReference type="PROSITE" id="PS50878"/>
    </source>
</evidence>
<feature type="domain" description="Reverse transcriptase" evidence="2">
    <location>
        <begin position="1"/>
        <end position="67"/>
    </location>
</feature>
<reference evidence="3 4" key="1">
    <citation type="submission" date="2015-01" db="EMBL/GenBank/DDBJ databases">
        <title>Evolution of Trichinella species and genotypes.</title>
        <authorList>
            <person name="Korhonen P.K."/>
            <person name="Edoardo P."/>
            <person name="Giuseppe L.R."/>
            <person name="Gasser R.B."/>
        </authorList>
    </citation>
    <scope>NUCLEOTIDE SEQUENCE [LARGE SCALE GENOMIC DNA]</scope>
    <source>
        <strain evidence="3">ISS120</strain>
    </source>
</reference>